<dbReference type="EMBL" id="BDGI01000088">
    <property type="protein sequence ID" value="GAV28822.1"/>
    <property type="molecule type" value="Genomic_DNA"/>
</dbReference>
<sequence>MSRSHSRGRSRSRDASPFSLDSRLSSSYNQFQVPVGRDPKDYVPILEDDESNIELGPVLPQFSSNAEVGPGGDADLDKVPLPAVVEHKETTKEIEEDFRKQFEKDAKVKDVMKNREKDGSRPRATDSKNGSGSGTGSGTLSVSGSDQKQQQQTTANNEATADHGNSSPDYSTDSQRQPRLDKVSGFQAPEGRQAAQEDQEKGEKGEGGKNYRAHCGLDTQTRIFIDLVQGIHAVWGSEPPFGRVHDVDGEGPRGGGNIYLPTRNDACKLLGPGDPNK</sequence>
<name>A0A1Q2YH15_9ASCO</name>
<dbReference type="Proteomes" id="UP000186136">
    <property type="component" value="Unassembled WGS sequence"/>
</dbReference>
<feature type="compositionally biased region" description="Basic residues" evidence="1">
    <location>
        <begin position="1"/>
        <end position="10"/>
    </location>
</feature>
<evidence type="ECO:0000256" key="1">
    <source>
        <dbReference type="SAM" id="MobiDB-lite"/>
    </source>
</evidence>
<reference evidence="2 3" key="1">
    <citation type="submission" date="2016-08" db="EMBL/GenBank/DDBJ databases">
        <title>Whole genome shotgun sequence of Pichia membranifaciens KS47-1.</title>
        <authorList>
            <person name="Konishi M."/>
            <person name="Ishida M."/>
            <person name="Arakawa T."/>
            <person name="Kato Y."/>
            <person name="Horiuchi J."/>
        </authorList>
    </citation>
    <scope>NUCLEOTIDE SEQUENCE [LARGE SCALE GENOMIC DNA]</scope>
    <source>
        <strain evidence="2 3">KS47-1</strain>
    </source>
</reference>
<feature type="compositionally biased region" description="Low complexity" evidence="1">
    <location>
        <begin position="16"/>
        <end position="27"/>
    </location>
</feature>
<feature type="compositionally biased region" description="Basic and acidic residues" evidence="1">
    <location>
        <begin position="87"/>
        <end position="126"/>
    </location>
</feature>
<gene>
    <name evidence="2" type="ORF">PMKS-002298</name>
</gene>
<accession>A0A1Q2YH15</accession>
<comment type="caution">
    <text evidence="2">The sequence shown here is derived from an EMBL/GenBank/DDBJ whole genome shotgun (WGS) entry which is preliminary data.</text>
</comment>
<protein>
    <submittedName>
        <fullName evidence="2">Uncharacterized protein</fullName>
    </submittedName>
</protein>
<feature type="compositionally biased region" description="Polar residues" evidence="1">
    <location>
        <begin position="163"/>
        <end position="175"/>
    </location>
</feature>
<feature type="compositionally biased region" description="Basic and acidic residues" evidence="1">
    <location>
        <begin position="198"/>
        <end position="209"/>
    </location>
</feature>
<proteinExistence type="predicted"/>
<feature type="region of interest" description="Disordered" evidence="1">
    <location>
        <begin position="1"/>
        <end position="44"/>
    </location>
</feature>
<feature type="compositionally biased region" description="Low complexity" evidence="1">
    <location>
        <begin position="138"/>
        <end position="159"/>
    </location>
</feature>
<feature type="region of interest" description="Disordered" evidence="1">
    <location>
        <begin position="87"/>
        <end position="213"/>
    </location>
</feature>
<dbReference type="AlphaFoldDB" id="A0A1Q2YH15"/>
<evidence type="ECO:0000313" key="3">
    <source>
        <dbReference type="Proteomes" id="UP000186136"/>
    </source>
</evidence>
<evidence type="ECO:0000313" key="2">
    <source>
        <dbReference type="EMBL" id="GAV28822.1"/>
    </source>
</evidence>
<organism evidence="2 3">
    <name type="scientific">Pichia membranifaciens</name>
    <dbReference type="NCBI Taxonomy" id="4926"/>
    <lineage>
        <taxon>Eukaryota</taxon>
        <taxon>Fungi</taxon>
        <taxon>Dikarya</taxon>
        <taxon>Ascomycota</taxon>
        <taxon>Saccharomycotina</taxon>
        <taxon>Pichiomycetes</taxon>
        <taxon>Pichiales</taxon>
        <taxon>Pichiaceae</taxon>
        <taxon>Pichia</taxon>
    </lineage>
</organism>
<keyword evidence="3" id="KW-1185">Reference proteome</keyword>